<evidence type="ECO:0000313" key="2">
    <source>
        <dbReference type="EMBL" id="PJE69123.1"/>
    </source>
</evidence>
<keyword evidence="1" id="KW-0472">Membrane</keyword>
<keyword evidence="1" id="KW-1133">Transmembrane helix</keyword>
<organism evidence="2 3">
    <name type="scientific">Candidatus Shapirobacteria bacterium CG10_big_fil_rev_8_21_14_0_10_38_14</name>
    <dbReference type="NCBI Taxonomy" id="1974483"/>
    <lineage>
        <taxon>Bacteria</taxon>
        <taxon>Candidatus Shapironibacteriota</taxon>
    </lineage>
</organism>
<dbReference type="SUPFAM" id="SSF82171">
    <property type="entry name" value="DPP6 N-terminal domain-like"/>
    <property type="match status" value="1"/>
</dbReference>
<gene>
    <name evidence="2" type="ORF">COU96_01485</name>
</gene>
<dbReference type="EMBL" id="PFEL01000056">
    <property type="protein sequence ID" value="PJE69123.1"/>
    <property type="molecule type" value="Genomic_DNA"/>
</dbReference>
<proteinExistence type="predicted"/>
<evidence type="ECO:0000256" key="1">
    <source>
        <dbReference type="SAM" id="Phobius"/>
    </source>
</evidence>
<feature type="transmembrane region" description="Helical" evidence="1">
    <location>
        <begin position="25"/>
        <end position="46"/>
    </location>
</feature>
<name>A0A2M8L5L4_9BACT</name>
<reference evidence="3" key="1">
    <citation type="submission" date="2017-09" db="EMBL/GenBank/DDBJ databases">
        <title>Depth-based differentiation of microbial function through sediment-hosted aquifers and enrichment of novel symbionts in the deep terrestrial subsurface.</title>
        <authorList>
            <person name="Probst A.J."/>
            <person name="Ladd B."/>
            <person name="Jarett J.K."/>
            <person name="Geller-Mcgrath D.E."/>
            <person name="Sieber C.M.K."/>
            <person name="Emerson J.B."/>
            <person name="Anantharaman K."/>
            <person name="Thomas B.C."/>
            <person name="Malmstrom R."/>
            <person name="Stieglmeier M."/>
            <person name="Klingl A."/>
            <person name="Woyke T."/>
            <person name="Ryan C.M."/>
            <person name="Banfield J.F."/>
        </authorList>
    </citation>
    <scope>NUCLEOTIDE SEQUENCE [LARGE SCALE GENOMIC DNA]</scope>
</reference>
<dbReference type="Proteomes" id="UP000229500">
    <property type="component" value="Unassembled WGS sequence"/>
</dbReference>
<sequence>MEKENQPLQENTQITPSPNSKSINWFLIGLGVLLLFSFASTGFLFYQNTQFKKQINQLKESSSSTFLVSPMPIGETEEKPLIAYRKEQVINAMEASVDNTKDQLLLYNPNLESTKELAQGDIILFKWTKDGQWLYWYIENKKESKVTFFRGKYPNFEAEKFLEIETLSPNDIFDFFPLQQTNQLLISQKDGLYLYTDFQNLKALSKKQLLKTESLEGFSDPQITNTYSVLDVSHSEEYAILKNTGWEGILDTGIFNIKNISYQVIPETQNTFITTAAFSPNDKYVLVAGPVSAMDGSDTKEVIYHFPSLEPYRNINEMIGAEIGGADFLSDSLAVFSVNLGAVFSDEIKRVGLAIVDFVNEKEIKFIEYPIKTKKEDIFIYNYEVDVSDNLLVFKDIKSSEAGYFFYDLENNKVIERKIFDKNIPYSFELEPQPKAFKN</sequence>
<evidence type="ECO:0000313" key="3">
    <source>
        <dbReference type="Proteomes" id="UP000229500"/>
    </source>
</evidence>
<comment type="caution">
    <text evidence="2">The sequence shown here is derived from an EMBL/GenBank/DDBJ whole genome shotgun (WGS) entry which is preliminary data.</text>
</comment>
<accession>A0A2M8L5L4</accession>
<keyword evidence="1" id="KW-0812">Transmembrane</keyword>
<dbReference type="AlphaFoldDB" id="A0A2M8L5L4"/>
<protein>
    <submittedName>
        <fullName evidence="2">Uncharacterized protein</fullName>
    </submittedName>
</protein>